<keyword evidence="2" id="KW-0813">Transport</keyword>
<organism evidence="7 8">
    <name type="scientific">Paratrimastix pyriformis</name>
    <dbReference type="NCBI Taxonomy" id="342808"/>
    <lineage>
        <taxon>Eukaryota</taxon>
        <taxon>Metamonada</taxon>
        <taxon>Preaxostyla</taxon>
        <taxon>Paratrimastigidae</taxon>
        <taxon>Paratrimastix</taxon>
    </lineage>
</organism>
<protein>
    <recommendedName>
        <fullName evidence="9">Anaphase-promoting complex subunit 1</fullName>
    </recommendedName>
</protein>
<dbReference type="InterPro" id="IPR021717">
    <property type="entry name" value="Nucleoporin_Nup160"/>
</dbReference>
<feature type="compositionally biased region" description="Basic residues" evidence="4">
    <location>
        <begin position="1441"/>
        <end position="1451"/>
    </location>
</feature>
<sequence>MSSVPAPSEVAGSFAGSWSSTLCPERVLTWRVAGAHVELIDFSLVSHPMNAPLRIRFPSQIIPDVCFVEDTTTTPAVPHLYCFVSTSSHMIYRLVFPHPSTCPRPPSLRPSPWPISRLPRLCTSLRALGRHAPVAARHAPESSIASPAPGNVPAPSTAEPVVCVALGPAEVVVGCSNGALWLVGGFASGGPAAAPTAGSATTSGIVFAEHTEAELTDSGMLRRLVTGVLPKFGSRPKFTPTAVTGLAALNVGGARVLVSHHWNGLLKLWLPAGRTCARTWDPTVPSPQPDGVALPPLPPSPAQLAAYLAEQRPAWASMPAPCLVRADGTRGPVLMPWAQWLRGVEAAPVGLPPVPPTVAEYRRAACGTVAEVESPDVAAALEAAAPDALPLPRGSLPHACGFRNTLTALCLPSRPPLGLLAADFGPAAQFGGPEGRGHVMGLFGVGPLGAALLLPGAPQEAPGLGPSDGQPLDLVALQILQGPAGGARLAAPPRIWYDGAERALHLWAPWAPARAAAPAAADLWVGHIRVALQALGGQPGEWEPLVRNARADLSEAEAALDGMFAGPDLATPGPDESPPIRPPPSPHRPAFLLLALAHPDRDPFALSAPTLGLEGPYQEALARRHEAAQKQREAAAGPRYSLRGAPLRTWAEVFLARIFEPRPVAAGRGYVGAMARPAVRLGMALYAAQQRFRDGFLVEAQADPVASPARPGQLAAPAREDATLPAPGCSEQALRDGLRALVLATAARRCPVAALGAAVGEQSPALAATPARPQGMAMATHADRGRWLSLGGGMSLFRPCGPLESLLSCGAGRPAAEGPVGTVVGLLAAMPLARLLAPAAPRHPATAPAAQPLGELAARLLQGEADAALFEERRPAEEEPDQPGPAMPLEADGEQQLAPATAAAAAPAPADPLPAWEGPARGALGGLDLVAVARGLLEALWIAAPPAPAPAEAVSAPSLIPGAPLAQALGDAALQIAQTAVWGGGFARGIDPPSPRFPPAPTPRHGPRQYLLARYDALARLCGLLSLVGRRPPEGATPGTVHQLRALGPLAAYELRVAFLHQWLAALPVDPQPGALAALSTWGCSAPGAAGLSTPARGPAPSGAANWVAQLSAAMGRIGVVDSARPLPELPLKQGPPPPRCPGASTTKGHRLLPSPDAPRVRLLLTVALGSFLQRALGSPLPAPGAGPQQGLPNWGALVSLGLLLVHAGLNRHAHGWVRIVSALQPPASPEEAAAPRGRLAYGLEDPAGAGPDEERVAPLPRMAVAHVAGLAFLAQMRLPQALAHFRAVLAELALEYALKVRPPAPPRLPTRSSSRLLPAGQTVRLMEAIRRPDLALAMAQAALGTAHIQAQPSLMPGLWSAIFKYSVELCDWDQAAVAVLENPDPMRRGEHIRQLVVGLCEQGELRRLVELPWGAQPRGDQGPPLAGPERLGPAAARPLRPPRRLPHLPRRTPPGGGGLLRVGRAGGAEVTDNEIGCLEVMLHGYLGAMNALELVEEADRWLVHPDAAAQQPEAPDAYEPAVLPVRDSPPDLRRLMAHHPVPSPPQMASPSKRKLSLSSEGAVGAVGLPLEEALVTAEDLQAAYAVASAKMELALTTPGGAPPMLRRLNPEDTCALLVRALRFDTAVTVARHHRLSLVPILEALAAHGAAMHALAAAPPTPPDAQPVGTESVLSAAEATALAAAAAATAEGQTWALLRALLESYDGPQTAYDGHAAVCERLLALMPSEPLPRWFVRSFAAAEPPAPQTTPTPVPITVAREGPLARPGQAHPLRLIKILLRYGRVEESQGIVAALTAAYAQWAQMAQPDLEGDQATKPLTSTAGSGAPPRVGTPRRR</sequence>
<evidence type="ECO:0000259" key="5">
    <source>
        <dbReference type="Pfam" id="PF11715"/>
    </source>
</evidence>
<keyword evidence="8" id="KW-1185">Reference proteome</keyword>
<evidence type="ECO:0000256" key="1">
    <source>
        <dbReference type="ARBA" id="ARBA00004123"/>
    </source>
</evidence>
<dbReference type="Pfam" id="PF23354">
    <property type="entry name" value="TPR_NUP160_120_M"/>
    <property type="match status" value="1"/>
</dbReference>
<feature type="region of interest" description="Disordered" evidence="4">
    <location>
        <begin position="1415"/>
        <end position="1461"/>
    </location>
</feature>
<keyword evidence="3" id="KW-0539">Nucleus</keyword>
<dbReference type="PANTHER" id="PTHR21286">
    <property type="entry name" value="NUCLEAR PORE COMPLEX PROTEIN NUP160"/>
    <property type="match status" value="1"/>
</dbReference>
<evidence type="ECO:0000256" key="3">
    <source>
        <dbReference type="ARBA" id="ARBA00023242"/>
    </source>
</evidence>
<dbReference type="Pfam" id="PF11715">
    <property type="entry name" value="Beta-prop_Nup120_160"/>
    <property type="match status" value="1"/>
</dbReference>
<evidence type="ECO:0000313" key="8">
    <source>
        <dbReference type="Proteomes" id="UP001141327"/>
    </source>
</evidence>
<feature type="region of interest" description="Disordered" evidence="4">
    <location>
        <begin position="1129"/>
        <end position="1155"/>
    </location>
</feature>
<dbReference type="PANTHER" id="PTHR21286:SF0">
    <property type="entry name" value="NUCLEAR PORE COMPLEX PROTEIN NUP160"/>
    <property type="match status" value="1"/>
</dbReference>
<dbReference type="InterPro" id="IPR059141">
    <property type="entry name" value="Beta-prop_Nup120_160"/>
</dbReference>
<dbReference type="EMBL" id="JAPMOS010000018">
    <property type="protein sequence ID" value="KAJ4459642.1"/>
    <property type="molecule type" value="Genomic_DNA"/>
</dbReference>
<evidence type="ECO:0000256" key="4">
    <source>
        <dbReference type="SAM" id="MobiDB-lite"/>
    </source>
</evidence>
<feature type="domain" description="NUP160 middle TPR" evidence="6">
    <location>
        <begin position="1267"/>
        <end position="1415"/>
    </location>
</feature>
<evidence type="ECO:0000313" key="7">
    <source>
        <dbReference type="EMBL" id="KAJ4459642.1"/>
    </source>
</evidence>
<feature type="compositionally biased region" description="Low complexity" evidence="4">
    <location>
        <begin position="898"/>
        <end position="908"/>
    </location>
</feature>
<gene>
    <name evidence="7" type="ORF">PAPYR_4389</name>
</gene>
<feature type="domain" description="Nucleoporin Nup120/160 beta-propeller" evidence="5">
    <location>
        <begin position="26"/>
        <end position="307"/>
    </location>
</feature>
<feature type="compositionally biased region" description="Low complexity" evidence="4">
    <location>
        <begin position="1423"/>
        <end position="1439"/>
    </location>
</feature>
<feature type="region of interest" description="Disordered" evidence="4">
    <location>
        <begin position="895"/>
        <end position="914"/>
    </location>
</feature>
<proteinExistence type="predicted"/>
<evidence type="ECO:0000259" key="6">
    <source>
        <dbReference type="Pfam" id="PF23354"/>
    </source>
</evidence>
<feature type="region of interest" description="Disordered" evidence="4">
    <location>
        <begin position="1810"/>
        <end position="1837"/>
    </location>
</feature>
<dbReference type="Proteomes" id="UP001141327">
    <property type="component" value="Unassembled WGS sequence"/>
</dbReference>
<evidence type="ECO:0008006" key="9">
    <source>
        <dbReference type="Google" id="ProtNLM"/>
    </source>
</evidence>
<name>A0ABQ8UK94_9EUKA</name>
<reference evidence="7" key="1">
    <citation type="journal article" date="2022" name="bioRxiv">
        <title>Genomics of Preaxostyla Flagellates Illuminates Evolutionary Transitions and the Path Towards Mitochondrial Loss.</title>
        <authorList>
            <person name="Novak L.V.F."/>
            <person name="Treitli S.C."/>
            <person name="Pyrih J."/>
            <person name="Halakuc P."/>
            <person name="Pipaliya S.V."/>
            <person name="Vacek V."/>
            <person name="Brzon O."/>
            <person name="Soukal P."/>
            <person name="Eme L."/>
            <person name="Dacks J.B."/>
            <person name="Karnkowska A."/>
            <person name="Elias M."/>
            <person name="Hampl V."/>
        </authorList>
    </citation>
    <scope>NUCLEOTIDE SEQUENCE</scope>
    <source>
        <strain evidence="7">RCP-MX</strain>
    </source>
</reference>
<dbReference type="InterPro" id="IPR056535">
    <property type="entry name" value="TPR_NUP160_M"/>
</dbReference>
<accession>A0ABQ8UK94</accession>
<comment type="caution">
    <text evidence="7">The sequence shown here is derived from an EMBL/GenBank/DDBJ whole genome shotgun (WGS) entry which is preliminary data.</text>
</comment>
<comment type="subcellular location">
    <subcellularLocation>
        <location evidence="1">Nucleus</location>
    </subcellularLocation>
</comment>
<evidence type="ECO:0000256" key="2">
    <source>
        <dbReference type="ARBA" id="ARBA00022448"/>
    </source>
</evidence>